<protein>
    <submittedName>
        <fullName evidence="2">Ribosomal-protein-alanine N-acetyltransferase</fullName>
        <ecNumber evidence="2">2.3.1.267</ecNumber>
    </submittedName>
</protein>
<dbReference type="InterPro" id="IPR016181">
    <property type="entry name" value="Acyl_CoA_acyltransferase"/>
</dbReference>
<keyword evidence="2" id="KW-0808">Transferase</keyword>
<evidence type="ECO:0000313" key="3">
    <source>
        <dbReference type="Proteomes" id="UP001240236"/>
    </source>
</evidence>
<dbReference type="Gene3D" id="3.40.630.30">
    <property type="match status" value="1"/>
</dbReference>
<keyword evidence="3" id="KW-1185">Reference proteome</keyword>
<dbReference type="PANTHER" id="PTHR43792">
    <property type="entry name" value="GNAT FAMILY, PUTATIVE (AFU_ORTHOLOGUE AFUA_3G00765)-RELATED-RELATED"/>
    <property type="match status" value="1"/>
</dbReference>
<dbReference type="EC" id="2.3.1.267" evidence="2"/>
<dbReference type="EMBL" id="JAUSUZ010000001">
    <property type="protein sequence ID" value="MDQ0370310.1"/>
    <property type="molecule type" value="Genomic_DNA"/>
</dbReference>
<feature type="domain" description="N-acetyltransferase" evidence="1">
    <location>
        <begin position="9"/>
        <end position="176"/>
    </location>
</feature>
<dbReference type="InterPro" id="IPR051531">
    <property type="entry name" value="N-acetyltransferase"/>
</dbReference>
<dbReference type="RefSeq" id="WP_307246178.1">
    <property type="nucleotide sequence ID" value="NZ_JAUSUZ010000001.1"/>
</dbReference>
<dbReference type="InterPro" id="IPR000182">
    <property type="entry name" value="GNAT_dom"/>
</dbReference>
<dbReference type="Pfam" id="PF13302">
    <property type="entry name" value="Acetyltransf_3"/>
    <property type="match status" value="1"/>
</dbReference>
<keyword evidence="2" id="KW-0012">Acyltransferase</keyword>
<evidence type="ECO:0000259" key="1">
    <source>
        <dbReference type="PROSITE" id="PS51186"/>
    </source>
</evidence>
<gene>
    <name evidence="2" type="ORF">J2S42_006979</name>
</gene>
<sequence length="192" mass="21394">MTELRTERLTLRRWRDADREPFAALNADPEVMRHFPATLSREQSDAMIDRIDGDLARQGFGLWAVDAPDGFIGFVGLARPRFEAHFTPATEVGWRLARHAWGHGYATEAARAVLAHAFTALALPGLVSFTAHTNARSRAVMRRLGLTHDPAEDFRHPNIPPDDPLQPCVLYRIDAAAWRAENGWPEAGGPQP</sequence>
<dbReference type="GO" id="GO:0008999">
    <property type="term" value="F:protein-N-terminal-alanine acetyltransferase activity"/>
    <property type="evidence" value="ECO:0007669"/>
    <property type="project" value="UniProtKB-EC"/>
</dbReference>
<dbReference type="PANTHER" id="PTHR43792:SF1">
    <property type="entry name" value="N-ACETYLTRANSFERASE DOMAIN-CONTAINING PROTEIN"/>
    <property type="match status" value="1"/>
</dbReference>
<dbReference type="AlphaFoldDB" id="A0AAE3W6P1"/>
<dbReference type="Proteomes" id="UP001240236">
    <property type="component" value="Unassembled WGS sequence"/>
</dbReference>
<proteinExistence type="predicted"/>
<reference evidence="2 3" key="1">
    <citation type="submission" date="2023-07" db="EMBL/GenBank/DDBJ databases">
        <title>Sequencing the genomes of 1000 actinobacteria strains.</title>
        <authorList>
            <person name="Klenk H.-P."/>
        </authorList>
    </citation>
    <scope>NUCLEOTIDE SEQUENCE [LARGE SCALE GENOMIC DNA]</scope>
    <source>
        <strain evidence="2 3">DSM 44709</strain>
    </source>
</reference>
<comment type="caution">
    <text evidence="2">The sequence shown here is derived from an EMBL/GenBank/DDBJ whole genome shotgun (WGS) entry which is preliminary data.</text>
</comment>
<dbReference type="PROSITE" id="PS51186">
    <property type="entry name" value="GNAT"/>
    <property type="match status" value="1"/>
</dbReference>
<accession>A0AAE3W6P1</accession>
<dbReference type="SUPFAM" id="SSF55729">
    <property type="entry name" value="Acyl-CoA N-acyltransferases (Nat)"/>
    <property type="match status" value="1"/>
</dbReference>
<evidence type="ECO:0000313" key="2">
    <source>
        <dbReference type="EMBL" id="MDQ0370310.1"/>
    </source>
</evidence>
<name>A0AAE3W6P1_9ACTN</name>
<organism evidence="2 3">
    <name type="scientific">Catenuloplanes indicus</name>
    <dbReference type="NCBI Taxonomy" id="137267"/>
    <lineage>
        <taxon>Bacteria</taxon>
        <taxon>Bacillati</taxon>
        <taxon>Actinomycetota</taxon>
        <taxon>Actinomycetes</taxon>
        <taxon>Micromonosporales</taxon>
        <taxon>Micromonosporaceae</taxon>
        <taxon>Catenuloplanes</taxon>
    </lineage>
</organism>